<dbReference type="GeneTree" id="ENSGT00550000074911"/>
<protein>
    <submittedName>
        <fullName evidence="3">Uncharacterized protein</fullName>
    </submittedName>
</protein>
<evidence type="ECO:0000313" key="3">
    <source>
        <dbReference type="Ensembl" id="ENSECAP00000064391.1"/>
    </source>
</evidence>
<dbReference type="InterPro" id="IPR027417">
    <property type="entry name" value="P-loop_NTPase"/>
</dbReference>
<evidence type="ECO:0000313" key="4">
    <source>
        <dbReference type="Proteomes" id="UP000002281"/>
    </source>
</evidence>
<dbReference type="Ensembl" id="ENSECAT00000130322.1">
    <property type="protein sequence ID" value="ENSECAP00000064391.1"/>
    <property type="gene ID" value="ENSECAG00000051675.1"/>
</dbReference>
<dbReference type="Proteomes" id="UP000002281">
    <property type="component" value="Chromosome 19"/>
</dbReference>
<keyword evidence="2" id="KW-0648">Protein biosynthesis</keyword>
<evidence type="ECO:0000256" key="2">
    <source>
        <dbReference type="ARBA" id="ARBA00022917"/>
    </source>
</evidence>
<evidence type="ECO:0000256" key="1">
    <source>
        <dbReference type="ARBA" id="ARBA00022768"/>
    </source>
</evidence>
<dbReference type="PANTHER" id="PTHR43636">
    <property type="entry name" value="ELONGATION FACTOR G, MITOCHONDRIAL"/>
    <property type="match status" value="1"/>
</dbReference>
<keyword evidence="4" id="KW-1185">Reference proteome</keyword>
<dbReference type="PANTHER" id="PTHR43636:SF2">
    <property type="entry name" value="ELONGATION FACTOR G, MITOCHONDRIAL"/>
    <property type="match status" value="1"/>
</dbReference>
<organism evidence="3 4">
    <name type="scientific">Equus caballus</name>
    <name type="common">Horse</name>
    <dbReference type="NCBI Taxonomy" id="9796"/>
    <lineage>
        <taxon>Eukaryota</taxon>
        <taxon>Metazoa</taxon>
        <taxon>Chordata</taxon>
        <taxon>Craniata</taxon>
        <taxon>Vertebrata</taxon>
        <taxon>Euteleostomi</taxon>
        <taxon>Mammalia</taxon>
        <taxon>Eutheria</taxon>
        <taxon>Laurasiatheria</taxon>
        <taxon>Perissodactyla</taxon>
        <taxon>Equidae</taxon>
        <taxon>Equus</taxon>
    </lineage>
</organism>
<keyword evidence="1" id="KW-0251">Elongation factor</keyword>
<reference evidence="3" key="3">
    <citation type="submission" date="2025-09" db="UniProtKB">
        <authorList>
            <consortium name="Ensembl"/>
        </authorList>
    </citation>
    <scope>IDENTIFICATION</scope>
    <source>
        <strain evidence="3">Thoroughbred</strain>
    </source>
</reference>
<reference evidence="3 4" key="1">
    <citation type="journal article" date="2009" name="Science">
        <title>Genome sequence, comparative analysis, and population genetics of the domestic horse.</title>
        <authorList>
            <consortium name="Broad Institute Genome Sequencing Platform"/>
            <consortium name="Broad Institute Whole Genome Assembly Team"/>
            <person name="Wade C.M."/>
            <person name="Giulotto E."/>
            <person name="Sigurdsson S."/>
            <person name="Zoli M."/>
            <person name="Gnerre S."/>
            <person name="Imsland F."/>
            <person name="Lear T.L."/>
            <person name="Adelson D.L."/>
            <person name="Bailey E."/>
            <person name="Bellone R.R."/>
            <person name="Bloecker H."/>
            <person name="Distl O."/>
            <person name="Edgar R.C."/>
            <person name="Garber M."/>
            <person name="Leeb T."/>
            <person name="Mauceli E."/>
            <person name="MacLeod J.N."/>
            <person name="Penedo M.C.T."/>
            <person name="Raison J.M."/>
            <person name="Sharpe T."/>
            <person name="Vogel J."/>
            <person name="Andersson L."/>
            <person name="Antczak D.F."/>
            <person name="Biagi T."/>
            <person name="Binns M.M."/>
            <person name="Chowdhary B.P."/>
            <person name="Coleman S.J."/>
            <person name="Della Valle G."/>
            <person name="Fryc S."/>
            <person name="Guerin G."/>
            <person name="Hasegawa T."/>
            <person name="Hill E.W."/>
            <person name="Jurka J."/>
            <person name="Kiialainen A."/>
            <person name="Lindgren G."/>
            <person name="Liu J."/>
            <person name="Magnani E."/>
            <person name="Mickelson J.R."/>
            <person name="Murray J."/>
            <person name="Nergadze S.G."/>
            <person name="Onofrio R."/>
            <person name="Pedroni S."/>
            <person name="Piras M.F."/>
            <person name="Raudsepp T."/>
            <person name="Rocchi M."/>
            <person name="Roeed K.H."/>
            <person name="Ryder O.A."/>
            <person name="Searle S."/>
            <person name="Skow L."/>
            <person name="Swinburne J.E."/>
            <person name="Syvaenen A.C."/>
            <person name="Tozaki T."/>
            <person name="Valberg S.J."/>
            <person name="Vaudin M."/>
            <person name="White J.R."/>
            <person name="Zody M.C."/>
            <person name="Lander E.S."/>
            <person name="Lindblad-Toh K."/>
        </authorList>
    </citation>
    <scope>NUCLEOTIDE SEQUENCE [LARGE SCALE GENOMIC DNA]</scope>
    <source>
        <strain evidence="3 4">Thoroughbred</strain>
    </source>
</reference>
<sequence>SIGIKVEESAYLVTFFFFFLLQNGQVVRYGEIPAEFRAAAADRRQELIECVANSDEQLGEMFLEEKIPSVSDLKAGAVELGLKLTKHEVGGSGLQ</sequence>
<dbReference type="GO" id="GO:0003746">
    <property type="term" value="F:translation elongation factor activity"/>
    <property type="evidence" value="ECO:0007669"/>
    <property type="project" value="UniProtKB-KW"/>
</dbReference>
<name>A0A9L0RKE3_HORSE</name>
<reference evidence="3" key="2">
    <citation type="submission" date="2025-08" db="UniProtKB">
        <authorList>
            <consortium name="Ensembl"/>
        </authorList>
    </citation>
    <scope>IDENTIFICATION</scope>
    <source>
        <strain evidence="3">Thoroughbred</strain>
    </source>
</reference>
<proteinExistence type="predicted"/>
<dbReference type="Gene3D" id="3.40.50.300">
    <property type="entry name" value="P-loop containing nucleotide triphosphate hydrolases"/>
    <property type="match status" value="1"/>
</dbReference>
<dbReference type="AlphaFoldDB" id="A0A9L0RKE3"/>
<accession>A0A9L0RKE3</accession>